<evidence type="ECO:0000259" key="1">
    <source>
        <dbReference type="PROSITE" id="PS50181"/>
    </source>
</evidence>
<reference evidence="2" key="1">
    <citation type="submission" date="2022-02" db="EMBL/GenBank/DDBJ databases">
        <authorList>
            <person name="Henning P.M."/>
            <person name="McCubbin A.G."/>
            <person name="Shore J.S."/>
        </authorList>
    </citation>
    <scope>NUCLEOTIDE SEQUENCE</scope>
    <source>
        <strain evidence="2">F60SS</strain>
        <tissue evidence="2">Leaves</tissue>
    </source>
</reference>
<protein>
    <recommendedName>
        <fullName evidence="1">F-box domain-containing protein</fullName>
    </recommendedName>
</protein>
<gene>
    <name evidence="2" type="ORF">Tsubulata_046439</name>
</gene>
<feature type="domain" description="F-box" evidence="1">
    <location>
        <begin position="177"/>
        <end position="206"/>
    </location>
</feature>
<dbReference type="PROSITE" id="PS50181">
    <property type="entry name" value="FBOX"/>
    <property type="match status" value="1"/>
</dbReference>
<sequence length="270" mass="30229">MITKCKLKTSFHQDRLLLQVTRRLHHRRRGPGGSVFQHATSVSGAALQHLCRCGSIGFWPWVVKRLGGCWLQQDGGSDFPIQRCFPLWGDIVTSGSSNSQSAIPLIHSSSVKEASVKDCLSGGDPFWTVSWRRQLRVWERVEMEQIKTAVAGATLQLSREDSRIWGNSRDGQYSTGSATILRLPSEILEAILEMLPNESLHRFRKLPHPEAMSCAGYDTNCAYGFRYDWAANDYKVPGKEWKILTNTCKILEKRTGSPSGGCTSLGEERC</sequence>
<dbReference type="Proteomes" id="UP001141552">
    <property type="component" value="Unassembled WGS sequence"/>
</dbReference>
<organism evidence="2 3">
    <name type="scientific">Turnera subulata</name>
    <dbReference type="NCBI Taxonomy" id="218843"/>
    <lineage>
        <taxon>Eukaryota</taxon>
        <taxon>Viridiplantae</taxon>
        <taxon>Streptophyta</taxon>
        <taxon>Embryophyta</taxon>
        <taxon>Tracheophyta</taxon>
        <taxon>Spermatophyta</taxon>
        <taxon>Magnoliopsida</taxon>
        <taxon>eudicotyledons</taxon>
        <taxon>Gunneridae</taxon>
        <taxon>Pentapetalae</taxon>
        <taxon>rosids</taxon>
        <taxon>fabids</taxon>
        <taxon>Malpighiales</taxon>
        <taxon>Passifloraceae</taxon>
        <taxon>Turnera</taxon>
    </lineage>
</organism>
<dbReference type="InterPro" id="IPR001810">
    <property type="entry name" value="F-box_dom"/>
</dbReference>
<keyword evidence="3" id="KW-1185">Reference proteome</keyword>
<evidence type="ECO:0000313" key="2">
    <source>
        <dbReference type="EMBL" id="KAJ4828443.1"/>
    </source>
</evidence>
<accession>A0A9Q0FBF7</accession>
<dbReference type="AlphaFoldDB" id="A0A9Q0FBF7"/>
<dbReference type="EMBL" id="JAKUCV010006174">
    <property type="protein sequence ID" value="KAJ4828443.1"/>
    <property type="molecule type" value="Genomic_DNA"/>
</dbReference>
<name>A0A9Q0FBF7_9ROSI</name>
<proteinExistence type="predicted"/>
<evidence type="ECO:0000313" key="3">
    <source>
        <dbReference type="Proteomes" id="UP001141552"/>
    </source>
</evidence>
<reference evidence="2" key="2">
    <citation type="journal article" date="2023" name="Plants (Basel)">
        <title>Annotation of the Turnera subulata (Passifloraceae) Draft Genome Reveals the S-Locus Evolved after the Divergence of Turneroideae from Passifloroideae in a Stepwise Manner.</title>
        <authorList>
            <person name="Henning P.M."/>
            <person name="Roalson E.H."/>
            <person name="Mir W."/>
            <person name="McCubbin A.G."/>
            <person name="Shore J.S."/>
        </authorList>
    </citation>
    <scope>NUCLEOTIDE SEQUENCE</scope>
    <source>
        <strain evidence="2">F60SS</strain>
    </source>
</reference>
<comment type="caution">
    <text evidence="2">The sequence shown here is derived from an EMBL/GenBank/DDBJ whole genome shotgun (WGS) entry which is preliminary data.</text>
</comment>